<protein>
    <submittedName>
        <fullName evidence="1">HAD family hydrolase</fullName>
        <ecNumber evidence="1">3.1.3.-</ecNumber>
    </submittedName>
</protein>
<reference evidence="1 2" key="1">
    <citation type="submission" date="2024-02" db="EMBL/GenBank/DDBJ databases">
        <title>A Gaetbulibacter species isolated from tidal flats and genomic insights of their niches.</title>
        <authorList>
            <person name="Ye Y."/>
        </authorList>
    </citation>
    <scope>NUCLEOTIDE SEQUENCE [LARGE SCALE GENOMIC DNA]</scope>
    <source>
        <strain evidence="1 2">KEM-8</strain>
    </source>
</reference>
<dbReference type="NCBIfam" id="TIGR00099">
    <property type="entry name" value="Cof-subfamily"/>
    <property type="match status" value="1"/>
</dbReference>
<dbReference type="Pfam" id="PF08282">
    <property type="entry name" value="Hydrolase_3"/>
    <property type="match status" value="1"/>
</dbReference>
<name>A0ABW7MNX6_9FLAO</name>
<dbReference type="SUPFAM" id="SSF56784">
    <property type="entry name" value="HAD-like"/>
    <property type="match status" value="1"/>
</dbReference>
<dbReference type="InterPro" id="IPR006379">
    <property type="entry name" value="HAD-SF_hydro_IIB"/>
</dbReference>
<dbReference type="EC" id="3.1.3.-" evidence="1"/>
<gene>
    <name evidence="1" type="ORF">V8G56_06360</name>
</gene>
<dbReference type="GO" id="GO:0016787">
    <property type="term" value="F:hydrolase activity"/>
    <property type="evidence" value="ECO:0007669"/>
    <property type="project" value="UniProtKB-KW"/>
</dbReference>
<organism evidence="1 2">
    <name type="scientific">Gaetbulibacter aquiaggeris</name>
    <dbReference type="NCBI Taxonomy" id="1735373"/>
    <lineage>
        <taxon>Bacteria</taxon>
        <taxon>Pseudomonadati</taxon>
        <taxon>Bacteroidota</taxon>
        <taxon>Flavobacteriia</taxon>
        <taxon>Flavobacteriales</taxon>
        <taxon>Flavobacteriaceae</taxon>
        <taxon>Gaetbulibacter</taxon>
    </lineage>
</organism>
<comment type="caution">
    <text evidence="1">The sequence shown here is derived from an EMBL/GenBank/DDBJ whole genome shotgun (WGS) entry which is preliminary data.</text>
</comment>
<dbReference type="Gene3D" id="3.30.1240.10">
    <property type="match status" value="1"/>
</dbReference>
<proteinExistence type="predicted"/>
<evidence type="ECO:0000313" key="2">
    <source>
        <dbReference type="Proteomes" id="UP001610104"/>
    </source>
</evidence>
<evidence type="ECO:0000313" key="1">
    <source>
        <dbReference type="EMBL" id="MFH6768350.1"/>
    </source>
</evidence>
<dbReference type="EMBL" id="JBAWKC010000001">
    <property type="protein sequence ID" value="MFH6768350.1"/>
    <property type="molecule type" value="Genomic_DNA"/>
</dbReference>
<dbReference type="InterPro" id="IPR000150">
    <property type="entry name" value="Cof"/>
</dbReference>
<dbReference type="SFLD" id="SFLDS00003">
    <property type="entry name" value="Haloacid_Dehalogenase"/>
    <property type="match status" value="1"/>
</dbReference>
<dbReference type="SFLD" id="SFLDG01144">
    <property type="entry name" value="C2.B.4:_PGP_Like"/>
    <property type="match status" value="1"/>
</dbReference>
<dbReference type="InterPro" id="IPR023214">
    <property type="entry name" value="HAD_sf"/>
</dbReference>
<dbReference type="InterPro" id="IPR036412">
    <property type="entry name" value="HAD-like_sf"/>
</dbReference>
<dbReference type="RefSeq" id="WP_395437586.1">
    <property type="nucleotide sequence ID" value="NZ_JBAWKC010000001.1"/>
</dbReference>
<dbReference type="PANTHER" id="PTHR10000:SF8">
    <property type="entry name" value="HAD SUPERFAMILY HYDROLASE-LIKE, TYPE 3"/>
    <property type="match status" value="1"/>
</dbReference>
<keyword evidence="1" id="KW-0378">Hydrolase</keyword>
<accession>A0ABW7MNX6</accession>
<dbReference type="NCBIfam" id="TIGR01484">
    <property type="entry name" value="HAD-SF-IIB"/>
    <property type="match status" value="1"/>
</dbReference>
<sequence length="272" mass="31377">MDLSQIKLVVTDMDGTLLNSNHEVSTQFLELFKQLKQHHIIFVAASGRPYYGITDKLNEIKSEIIIVAENGGIVVDNDNILLSIPINKNNLHKIEDLIYSNFHIHPIYCTKSKAYFKSNSNGFIKLLSEYYPNFSVINSINEIEEDIIKIALYHHEDSEKHIFPLFENLTTEYKIIISGKHWVDISDNYANKGNAVEMLQKNYNISMEETIAFGDYNNDIEMLKRASFSFAMENAHQNVKDTAHYKTKSNDDFGVEVILKELIKQKKAFFNQ</sequence>
<dbReference type="PROSITE" id="PS01228">
    <property type="entry name" value="COF_1"/>
    <property type="match status" value="1"/>
</dbReference>
<keyword evidence="2" id="KW-1185">Reference proteome</keyword>
<dbReference type="SFLD" id="SFLDG01140">
    <property type="entry name" value="C2.B:_Phosphomannomutase_and_P"/>
    <property type="match status" value="1"/>
</dbReference>
<dbReference type="Gene3D" id="3.40.50.1000">
    <property type="entry name" value="HAD superfamily/HAD-like"/>
    <property type="match status" value="1"/>
</dbReference>
<dbReference type="Proteomes" id="UP001610104">
    <property type="component" value="Unassembled WGS sequence"/>
</dbReference>
<dbReference type="PANTHER" id="PTHR10000">
    <property type="entry name" value="PHOSPHOSERINE PHOSPHATASE"/>
    <property type="match status" value="1"/>
</dbReference>